<keyword evidence="1" id="KW-0175">Coiled coil</keyword>
<evidence type="ECO:0000256" key="1">
    <source>
        <dbReference type="SAM" id="Coils"/>
    </source>
</evidence>
<accession>A0A154PDG1</accession>
<evidence type="ECO:0000259" key="3">
    <source>
        <dbReference type="Pfam" id="PF09747"/>
    </source>
</evidence>
<feature type="non-terminal residue" evidence="4">
    <location>
        <position position="353"/>
    </location>
</feature>
<dbReference type="InterPro" id="IPR040233">
    <property type="entry name" value="CCD97-like_C"/>
</dbReference>
<feature type="region of interest" description="Disordered" evidence="2">
    <location>
        <begin position="308"/>
        <end position="353"/>
    </location>
</feature>
<dbReference type="STRING" id="178035.A0A154PDG1"/>
<reference evidence="4 5" key="1">
    <citation type="submission" date="2015-07" db="EMBL/GenBank/DDBJ databases">
        <title>The genome of Dufourea novaeangliae.</title>
        <authorList>
            <person name="Pan H."/>
            <person name="Kapheim K."/>
        </authorList>
    </citation>
    <scope>NUCLEOTIDE SEQUENCE [LARGE SCALE GENOMIC DNA]</scope>
    <source>
        <strain evidence="4">0120121106</strain>
        <tissue evidence="4">Whole body</tissue>
    </source>
</reference>
<name>A0A154PDG1_DUFNO</name>
<evidence type="ECO:0000313" key="5">
    <source>
        <dbReference type="Proteomes" id="UP000076502"/>
    </source>
</evidence>
<dbReference type="InterPro" id="IPR018613">
    <property type="entry name" value="Ccdc97-like"/>
</dbReference>
<feature type="region of interest" description="Disordered" evidence="2">
    <location>
        <begin position="201"/>
        <end position="224"/>
    </location>
</feature>
<sequence length="353" mass="42146">MNQKENTQDYRPEVILTEIDNENSGQNLQNEKEENTRLEEELLNHVANSKAIFKSQQKDDPDLTFEEKLNIAHNVLKKSYCLFLSKFGHYMKEEHLKYFEKKKDEDYEVSYHINRLQRYFNNWTRQTDVRNRRYQALKSLIEQGEYFSESEMMKRNPLLYDHLVGQYMTEEDKKRRDNIDTKNITFVNLLMENIERDAVKQKQKLQEEEEQSVMEETESDEEDDDTFIAEHLNYNEEHGGEWGELPELQNQIHNVNVGKSLNKGLYNISNMEKQMLKQEFVSNMYHNFLEGKDSDFDYSTVDENEAFDNIDLRTQDEEDKYFDAESPENVGPTEGTNEVESEDELDMYMKSLK</sequence>
<protein>
    <submittedName>
        <fullName evidence="4">Coiled-coil domain-containing protein 97</fullName>
    </submittedName>
</protein>
<gene>
    <name evidence="4" type="ORF">WN55_00529</name>
</gene>
<dbReference type="Pfam" id="PF09747">
    <property type="entry name" value="CCD97-like_C"/>
    <property type="match status" value="1"/>
</dbReference>
<organism evidence="4 5">
    <name type="scientific">Dufourea novaeangliae</name>
    <name type="common">Sweat bee</name>
    <dbReference type="NCBI Taxonomy" id="178035"/>
    <lineage>
        <taxon>Eukaryota</taxon>
        <taxon>Metazoa</taxon>
        <taxon>Ecdysozoa</taxon>
        <taxon>Arthropoda</taxon>
        <taxon>Hexapoda</taxon>
        <taxon>Insecta</taxon>
        <taxon>Pterygota</taxon>
        <taxon>Neoptera</taxon>
        <taxon>Endopterygota</taxon>
        <taxon>Hymenoptera</taxon>
        <taxon>Apocrita</taxon>
        <taxon>Aculeata</taxon>
        <taxon>Apoidea</taxon>
        <taxon>Anthophila</taxon>
        <taxon>Halictidae</taxon>
        <taxon>Rophitinae</taxon>
        <taxon>Dufourea</taxon>
    </lineage>
</organism>
<keyword evidence="5" id="KW-1185">Reference proteome</keyword>
<dbReference type="OrthoDB" id="333176at2759"/>
<dbReference type="EMBL" id="KQ434878">
    <property type="protein sequence ID" value="KZC09883.1"/>
    <property type="molecule type" value="Genomic_DNA"/>
</dbReference>
<dbReference type="AlphaFoldDB" id="A0A154PDG1"/>
<proteinExistence type="predicted"/>
<evidence type="ECO:0000313" key="4">
    <source>
        <dbReference type="EMBL" id="KZC09883.1"/>
    </source>
</evidence>
<feature type="compositionally biased region" description="Acidic residues" evidence="2">
    <location>
        <begin position="207"/>
        <end position="224"/>
    </location>
</feature>
<feature type="compositionally biased region" description="Acidic residues" evidence="2">
    <location>
        <begin position="337"/>
        <end position="346"/>
    </location>
</feature>
<feature type="coiled-coil region" evidence="1">
    <location>
        <begin position="21"/>
        <end position="48"/>
    </location>
</feature>
<feature type="domain" description="CCD97-like C-terminal" evidence="3">
    <location>
        <begin position="131"/>
        <end position="325"/>
    </location>
</feature>
<dbReference type="PANTHER" id="PTHR31840:SF1">
    <property type="entry name" value="COILED-COIL DOMAIN-CONTAINING PROTEIN 97"/>
    <property type="match status" value="1"/>
</dbReference>
<evidence type="ECO:0000256" key="2">
    <source>
        <dbReference type="SAM" id="MobiDB-lite"/>
    </source>
</evidence>
<dbReference type="Proteomes" id="UP000076502">
    <property type="component" value="Unassembled WGS sequence"/>
</dbReference>
<dbReference type="PANTHER" id="PTHR31840">
    <property type="entry name" value="COILED-COIL DOMAIN-CONTAINING PROTEIN 97"/>
    <property type="match status" value="1"/>
</dbReference>